<dbReference type="Pfam" id="PF00355">
    <property type="entry name" value="Rieske"/>
    <property type="match status" value="1"/>
</dbReference>
<comment type="caution">
    <text evidence="6">The sequence shown here is derived from an EMBL/GenBank/DDBJ whole genome shotgun (WGS) entry which is preliminary data.</text>
</comment>
<keyword evidence="2" id="KW-0479">Metal-binding</keyword>
<gene>
    <name evidence="6" type="ORF">Arub01_32750</name>
</gene>
<organism evidence="6 7">
    <name type="scientific">Actinomadura rubrobrunea</name>
    <dbReference type="NCBI Taxonomy" id="115335"/>
    <lineage>
        <taxon>Bacteria</taxon>
        <taxon>Bacillati</taxon>
        <taxon>Actinomycetota</taxon>
        <taxon>Actinomycetes</taxon>
        <taxon>Streptosporangiales</taxon>
        <taxon>Thermomonosporaceae</taxon>
        <taxon>Actinomadura</taxon>
    </lineage>
</organism>
<accession>A0A9W6PXZ9</accession>
<dbReference type="GO" id="GO:0004497">
    <property type="term" value="F:monooxygenase activity"/>
    <property type="evidence" value="ECO:0007669"/>
    <property type="project" value="UniProtKB-ARBA"/>
</dbReference>
<evidence type="ECO:0000313" key="6">
    <source>
        <dbReference type="EMBL" id="GLW65031.1"/>
    </source>
</evidence>
<dbReference type="PANTHER" id="PTHR21496">
    <property type="entry name" value="FERREDOXIN-RELATED"/>
    <property type="match status" value="1"/>
</dbReference>
<evidence type="ECO:0000256" key="1">
    <source>
        <dbReference type="ARBA" id="ARBA00022714"/>
    </source>
</evidence>
<proteinExistence type="predicted"/>
<dbReference type="GO" id="GO:0046872">
    <property type="term" value="F:metal ion binding"/>
    <property type="evidence" value="ECO:0007669"/>
    <property type="project" value="UniProtKB-KW"/>
</dbReference>
<dbReference type="GO" id="GO:0016705">
    <property type="term" value="F:oxidoreductase activity, acting on paired donors, with incorporation or reduction of molecular oxygen"/>
    <property type="evidence" value="ECO:0007669"/>
    <property type="project" value="UniProtKB-ARBA"/>
</dbReference>
<dbReference type="SUPFAM" id="SSF50022">
    <property type="entry name" value="ISP domain"/>
    <property type="match status" value="1"/>
</dbReference>
<dbReference type="CDD" id="cd03528">
    <property type="entry name" value="Rieske_RO_ferredoxin"/>
    <property type="match status" value="1"/>
</dbReference>
<dbReference type="InterPro" id="IPR017941">
    <property type="entry name" value="Rieske_2Fe-2S"/>
</dbReference>
<keyword evidence="7" id="KW-1185">Reference proteome</keyword>
<evidence type="ECO:0000256" key="2">
    <source>
        <dbReference type="ARBA" id="ARBA00022723"/>
    </source>
</evidence>
<name>A0A9W6PXZ9_9ACTN</name>
<evidence type="ECO:0000256" key="3">
    <source>
        <dbReference type="ARBA" id="ARBA00023004"/>
    </source>
</evidence>
<dbReference type="AlphaFoldDB" id="A0A9W6PXZ9"/>
<protein>
    <submittedName>
        <fullName evidence="6">(2Fe-2S)-binding protein</fullName>
    </submittedName>
</protein>
<keyword evidence="1" id="KW-0001">2Fe-2S</keyword>
<dbReference type="PROSITE" id="PS51296">
    <property type="entry name" value="RIESKE"/>
    <property type="match status" value="1"/>
</dbReference>
<evidence type="ECO:0000259" key="5">
    <source>
        <dbReference type="PROSITE" id="PS51296"/>
    </source>
</evidence>
<dbReference type="Proteomes" id="UP001165124">
    <property type="component" value="Unassembled WGS sequence"/>
</dbReference>
<evidence type="ECO:0000256" key="4">
    <source>
        <dbReference type="ARBA" id="ARBA00023014"/>
    </source>
</evidence>
<keyword evidence="4" id="KW-0411">Iron-sulfur</keyword>
<dbReference type="InterPro" id="IPR036922">
    <property type="entry name" value="Rieske_2Fe-2S_sf"/>
</dbReference>
<keyword evidence="3" id="KW-0408">Iron</keyword>
<dbReference type="GO" id="GO:0051537">
    <property type="term" value="F:2 iron, 2 sulfur cluster binding"/>
    <property type="evidence" value="ECO:0007669"/>
    <property type="project" value="UniProtKB-KW"/>
</dbReference>
<evidence type="ECO:0000313" key="7">
    <source>
        <dbReference type="Proteomes" id="UP001165124"/>
    </source>
</evidence>
<dbReference type="EMBL" id="BSRZ01000007">
    <property type="protein sequence ID" value="GLW65031.1"/>
    <property type="molecule type" value="Genomic_DNA"/>
</dbReference>
<dbReference type="RefSeq" id="WP_067908280.1">
    <property type="nucleotide sequence ID" value="NZ_BSRZ01000007.1"/>
</dbReference>
<sequence length="119" mass="12645">MPSTPKPEGQAPEGRFVKVCPLADIPVDGVLGVEVDDTPVALVRSGDEVFAVNDICSHAEVSLSEGEVYDGTIECWLHGSCFDLRTGKPTNPPATQPIATYRVKVQDGDVYVSLDGGDE</sequence>
<feature type="domain" description="Rieske" evidence="5">
    <location>
        <begin position="17"/>
        <end position="112"/>
    </location>
</feature>
<dbReference type="Gene3D" id="2.102.10.10">
    <property type="entry name" value="Rieske [2Fe-2S] iron-sulphur domain"/>
    <property type="match status" value="1"/>
</dbReference>
<dbReference type="PANTHER" id="PTHR21496:SF23">
    <property type="entry name" value="3-PHENYLPROPIONATE_CINNAMIC ACID DIOXYGENASE FERREDOXIN SUBUNIT"/>
    <property type="match status" value="1"/>
</dbReference>
<reference evidence="6" key="1">
    <citation type="submission" date="2023-02" db="EMBL/GenBank/DDBJ databases">
        <title>Actinomadura rubrobrunea NBRC 14622.</title>
        <authorList>
            <person name="Ichikawa N."/>
            <person name="Sato H."/>
            <person name="Tonouchi N."/>
        </authorList>
    </citation>
    <scope>NUCLEOTIDE SEQUENCE</scope>
    <source>
        <strain evidence="6">NBRC 14622</strain>
    </source>
</reference>